<sequence length="616" mass="69195">MSEIVPFAETDFRNQKIKFGIKADDRRRHMYVIGKTGMGKTTMLENMVISDMQSGKGVAVVDPHGEFAEKMIDFVPRERIDDVIYFDPGDQDFPIAFNAIEHVEPKYRHLIADGLVGVFQKLWAETWGPRLEYVLRNAILALMEYPDSTLLGIMRILVDKEYRKVVVASIKDPVVRSFWVDEYSRYPDKFQAEAIAPIQNKVGQFLTSPLIRNIVGQAKTAINLRDVMDNEKILILNLSKGKVGEASSRLLGAMMITKLQLAAMSRIDTPEDQRKDFYLYVDEFQNFATTSFINILSEARKYRLNLILAHQYIEQLDETVSAAVFGNIGTLAVFRVGAADAEVLEPEFMPGFTKEDLVNLGKYRIYLKLMIDGLASKPFSALTLSPMPKPSESYREEIIRKTRERYGTPREEVEAGIIEWAGHIPGISAQTSVESDRAEKIPETSQDVETKTKKLFNSPPKEDENKIVANCWVCGTETRVPFEPDGVRPIYCKNCLADIRSGKREPIKVKTILPSRLNEQISGGQATKNKGKKFIGSPSVGRVSPAPPPLPKKIGEVVVRPLGKPVSLSVLNSSKNPSQSTIQEEKKERKAPDIVGLREILESAMKQEDGNNNPKE</sequence>
<feature type="compositionally biased region" description="Polar residues" evidence="1">
    <location>
        <begin position="569"/>
        <end position="582"/>
    </location>
</feature>
<dbReference type="CDD" id="cd01127">
    <property type="entry name" value="TrwB_TraG_TraD_VirD4"/>
    <property type="match status" value="1"/>
</dbReference>
<evidence type="ECO:0000313" key="4">
    <source>
        <dbReference type="EMBL" id="OHA51409.1"/>
    </source>
</evidence>
<proteinExistence type="predicted"/>
<gene>
    <name evidence="4" type="ORF">A3A97_01010</name>
</gene>
<feature type="region of interest" description="Disordered" evidence="1">
    <location>
        <begin position="567"/>
        <end position="594"/>
    </location>
</feature>
<dbReference type="NCBIfam" id="TIGR04272">
    <property type="entry name" value="cxxc_cxxc_Mbark"/>
    <property type="match status" value="1"/>
</dbReference>
<feature type="domain" description="CxxC-x17-CxxC" evidence="3">
    <location>
        <begin position="469"/>
        <end position="497"/>
    </location>
</feature>
<feature type="domain" description="Type IV secretion system coupling protein TraD DNA-binding" evidence="2">
    <location>
        <begin position="23"/>
        <end position="334"/>
    </location>
</feature>
<evidence type="ECO:0000259" key="3">
    <source>
        <dbReference type="Pfam" id="PF23477"/>
    </source>
</evidence>
<dbReference type="AlphaFoldDB" id="A0A1G2PUH1"/>
<feature type="region of interest" description="Disordered" evidence="1">
    <location>
        <begin position="431"/>
        <end position="460"/>
    </location>
</feature>
<dbReference type="PANTHER" id="PTHR30121">
    <property type="entry name" value="UNCHARACTERIZED PROTEIN YJGR-RELATED"/>
    <property type="match status" value="1"/>
</dbReference>
<feature type="compositionally biased region" description="Basic and acidic residues" evidence="1">
    <location>
        <begin position="583"/>
        <end position="592"/>
    </location>
</feature>
<dbReference type="Pfam" id="PF10412">
    <property type="entry name" value="TrwB_AAD_bind"/>
    <property type="match status" value="1"/>
</dbReference>
<dbReference type="InterPro" id="IPR027417">
    <property type="entry name" value="P-loop_NTPase"/>
</dbReference>
<dbReference type="Gene3D" id="3.40.50.300">
    <property type="entry name" value="P-loop containing nucleotide triphosphate hydrolases"/>
    <property type="match status" value="2"/>
</dbReference>
<evidence type="ECO:0000259" key="2">
    <source>
        <dbReference type="Pfam" id="PF10412"/>
    </source>
</evidence>
<dbReference type="InterPro" id="IPR019476">
    <property type="entry name" value="T4SS_TraD_DNA-bd"/>
</dbReference>
<comment type="caution">
    <text evidence="4">The sequence shown here is derived from an EMBL/GenBank/DDBJ whole genome shotgun (WGS) entry which is preliminary data.</text>
</comment>
<reference evidence="4 5" key="1">
    <citation type="journal article" date="2016" name="Nat. Commun.">
        <title>Thousands of microbial genomes shed light on interconnected biogeochemical processes in an aquifer system.</title>
        <authorList>
            <person name="Anantharaman K."/>
            <person name="Brown C.T."/>
            <person name="Hug L.A."/>
            <person name="Sharon I."/>
            <person name="Castelle C.J."/>
            <person name="Probst A.J."/>
            <person name="Thomas B.C."/>
            <person name="Singh A."/>
            <person name="Wilkins M.J."/>
            <person name="Karaoz U."/>
            <person name="Brodie E.L."/>
            <person name="Williams K.H."/>
            <person name="Hubbard S.S."/>
            <person name="Banfield J.F."/>
        </authorList>
    </citation>
    <scope>NUCLEOTIDE SEQUENCE [LARGE SCALE GENOMIC DNA]</scope>
</reference>
<name>A0A1G2PUH1_9BACT</name>
<dbReference type="InterPro" id="IPR051162">
    <property type="entry name" value="T4SS_component"/>
</dbReference>
<protein>
    <submittedName>
        <fullName evidence="4">Uncharacterized protein</fullName>
    </submittedName>
</protein>
<evidence type="ECO:0000313" key="5">
    <source>
        <dbReference type="Proteomes" id="UP000176951"/>
    </source>
</evidence>
<dbReference type="Pfam" id="PF23477">
    <property type="entry name" value="zf_Tbcl_2"/>
    <property type="match status" value="1"/>
</dbReference>
<dbReference type="Proteomes" id="UP000176951">
    <property type="component" value="Unassembled WGS sequence"/>
</dbReference>
<organism evidence="4 5">
    <name type="scientific">Candidatus Terrybacteria bacterium RIFCSPLOWO2_01_FULL_40_23</name>
    <dbReference type="NCBI Taxonomy" id="1802366"/>
    <lineage>
        <taxon>Bacteria</taxon>
        <taxon>Candidatus Terryibacteriota</taxon>
    </lineage>
</organism>
<dbReference type="EMBL" id="MHSW01000023">
    <property type="protein sequence ID" value="OHA51409.1"/>
    <property type="molecule type" value="Genomic_DNA"/>
</dbReference>
<feature type="region of interest" description="Disordered" evidence="1">
    <location>
        <begin position="522"/>
        <end position="551"/>
    </location>
</feature>
<dbReference type="SUPFAM" id="SSF52540">
    <property type="entry name" value="P-loop containing nucleoside triphosphate hydrolases"/>
    <property type="match status" value="1"/>
</dbReference>
<dbReference type="InterPro" id="IPR026363">
    <property type="entry name" value="CxxC-x17-CxxC_dom"/>
</dbReference>
<evidence type="ECO:0000256" key="1">
    <source>
        <dbReference type="SAM" id="MobiDB-lite"/>
    </source>
</evidence>
<accession>A0A1G2PUH1</accession>
<dbReference type="PANTHER" id="PTHR30121:SF6">
    <property type="entry name" value="SLR6007 PROTEIN"/>
    <property type="match status" value="1"/>
</dbReference>
<feature type="compositionally biased region" description="Basic and acidic residues" evidence="1">
    <location>
        <begin position="434"/>
        <end position="452"/>
    </location>
</feature>